<dbReference type="InterPro" id="IPR010424">
    <property type="entry name" value="EutQ"/>
</dbReference>
<dbReference type="RefSeq" id="WP_073259588.1">
    <property type="nucleotide sequence ID" value="NZ_FRCS01000006.1"/>
</dbReference>
<dbReference type="AlphaFoldDB" id="A0A1M7R354"/>
<dbReference type="Proteomes" id="UP000184440">
    <property type="component" value="Unassembled WGS sequence"/>
</dbReference>
<dbReference type="InterPro" id="IPR014710">
    <property type="entry name" value="RmlC-like_jellyroll"/>
</dbReference>
<organism evidence="1 2">
    <name type="scientific">Cryptosporangium aurantiacum</name>
    <dbReference type="NCBI Taxonomy" id="134849"/>
    <lineage>
        <taxon>Bacteria</taxon>
        <taxon>Bacillati</taxon>
        <taxon>Actinomycetota</taxon>
        <taxon>Actinomycetes</taxon>
        <taxon>Cryptosporangiales</taxon>
        <taxon>Cryptosporangiaceae</taxon>
        <taxon>Cryptosporangium</taxon>
    </lineage>
</organism>
<protein>
    <submittedName>
        <fullName evidence="1">Ethanolamine utilization protein EutQ</fullName>
    </submittedName>
</protein>
<reference evidence="1 2" key="1">
    <citation type="submission" date="2016-11" db="EMBL/GenBank/DDBJ databases">
        <authorList>
            <person name="Jaros S."/>
            <person name="Januszkiewicz K."/>
            <person name="Wedrychowicz H."/>
        </authorList>
    </citation>
    <scope>NUCLEOTIDE SEQUENCE [LARGE SCALE GENOMIC DNA]</scope>
    <source>
        <strain evidence="1 2">DSM 46144</strain>
    </source>
</reference>
<evidence type="ECO:0000313" key="2">
    <source>
        <dbReference type="Proteomes" id="UP000184440"/>
    </source>
</evidence>
<gene>
    <name evidence="1" type="ORF">SAMN05443668_106236</name>
</gene>
<proteinExistence type="predicted"/>
<evidence type="ECO:0000313" key="1">
    <source>
        <dbReference type="EMBL" id="SHN39267.1"/>
    </source>
</evidence>
<dbReference type="EMBL" id="FRCS01000006">
    <property type="protein sequence ID" value="SHN39267.1"/>
    <property type="molecule type" value="Genomic_DNA"/>
</dbReference>
<dbReference type="InterPro" id="IPR011051">
    <property type="entry name" value="RmlC_Cupin_sf"/>
</dbReference>
<dbReference type="STRING" id="134849.SAMN05443668_106236"/>
<dbReference type="Pfam" id="PF06249">
    <property type="entry name" value="EutQ"/>
    <property type="match status" value="1"/>
</dbReference>
<dbReference type="Gene3D" id="2.60.120.10">
    <property type="entry name" value="Jelly Rolls"/>
    <property type="match status" value="1"/>
</dbReference>
<dbReference type="SUPFAM" id="SSF51182">
    <property type="entry name" value="RmlC-like cupins"/>
    <property type="match status" value="1"/>
</dbReference>
<name>A0A1M7R354_9ACTN</name>
<accession>A0A1M7R354</accession>
<sequence length="132" mass="14721">MRIEKVTSDGTLAWYRRGEQNIFLADAVDATADAAMTVGFARYGRDESNEWTVSYDEALIITKGRFTVRTAERSLSAGSGEVLYLYAGTPLVYVAEEDTELVYVTYPHWTQATLDSPHADKLTQFQPVDQAS</sequence>
<keyword evidence="2" id="KW-1185">Reference proteome</keyword>